<evidence type="ECO:0000313" key="3">
    <source>
        <dbReference type="Proteomes" id="UP000481861"/>
    </source>
</evidence>
<dbReference type="Proteomes" id="UP000481861">
    <property type="component" value="Unassembled WGS sequence"/>
</dbReference>
<reference evidence="2 3" key="1">
    <citation type="submission" date="2020-01" db="EMBL/GenBank/DDBJ databases">
        <authorList>
            <consortium name="DOE Joint Genome Institute"/>
            <person name="Haridas S."/>
            <person name="Albert R."/>
            <person name="Binder M."/>
            <person name="Bloem J."/>
            <person name="Labutti K."/>
            <person name="Salamov A."/>
            <person name="Andreopoulos B."/>
            <person name="Baker S.E."/>
            <person name="Barry K."/>
            <person name="Bills G."/>
            <person name="Bluhm B.H."/>
            <person name="Cannon C."/>
            <person name="Castanera R."/>
            <person name="Culley D.E."/>
            <person name="Daum C."/>
            <person name="Ezra D."/>
            <person name="Gonzalez J.B."/>
            <person name="Henrissat B."/>
            <person name="Kuo A."/>
            <person name="Liang C."/>
            <person name="Lipzen A."/>
            <person name="Lutzoni F."/>
            <person name="Magnuson J."/>
            <person name="Mondo S."/>
            <person name="Nolan M."/>
            <person name="Ohm R."/>
            <person name="Pangilinan J."/>
            <person name="Park H.-J.H."/>
            <person name="Ramirez L."/>
            <person name="Alfaro M."/>
            <person name="Sun H."/>
            <person name="Tritt A."/>
            <person name="Yoshinaga Y."/>
            <person name="Zwiers L.-H.L."/>
            <person name="Turgeon B.G."/>
            <person name="Goodwin S.B."/>
            <person name="Spatafora J.W."/>
            <person name="Crous P.W."/>
            <person name="Grigoriev I.V."/>
        </authorList>
    </citation>
    <scope>NUCLEOTIDE SEQUENCE [LARGE SCALE GENOMIC DNA]</scope>
    <source>
        <strain evidence="2 3">CBS 611.86</strain>
    </source>
</reference>
<proteinExistence type="predicted"/>
<organism evidence="2 3">
    <name type="scientific">Massariosphaeria phaeospora</name>
    <dbReference type="NCBI Taxonomy" id="100035"/>
    <lineage>
        <taxon>Eukaryota</taxon>
        <taxon>Fungi</taxon>
        <taxon>Dikarya</taxon>
        <taxon>Ascomycota</taxon>
        <taxon>Pezizomycotina</taxon>
        <taxon>Dothideomycetes</taxon>
        <taxon>Pleosporomycetidae</taxon>
        <taxon>Pleosporales</taxon>
        <taxon>Pleosporales incertae sedis</taxon>
        <taxon>Massariosphaeria</taxon>
    </lineage>
</organism>
<protein>
    <submittedName>
        <fullName evidence="2">Uncharacterized protein</fullName>
    </submittedName>
</protein>
<accession>A0A7C8MB74</accession>
<evidence type="ECO:0000256" key="1">
    <source>
        <dbReference type="SAM" id="MobiDB-lite"/>
    </source>
</evidence>
<keyword evidence="3" id="KW-1185">Reference proteome</keyword>
<feature type="compositionally biased region" description="Acidic residues" evidence="1">
    <location>
        <begin position="192"/>
        <end position="204"/>
    </location>
</feature>
<comment type="caution">
    <text evidence="2">The sequence shown here is derived from an EMBL/GenBank/DDBJ whole genome shotgun (WGS) entry which is preliminary data.</text>
</comment>
<gene>
    <name evidence="2" type="ORF">BDV95DRAFT_322202</name>
</gene>
<sequence length="536" mass="60557">MAIGLTLPPTAPGSYLSQDLGRHSLPTLIYTLVALSEDELEEVNRACQPHFDLDEDEDEDEEGEEGEAVRLAPEPLFVSQPLSDVYESHLQRVPDGEFDPIYFIVVVDKDWKKNGVLLVTLMTDDEPPGIDSFFCKPEEVGSAVVNLQIANTDWEECRESCEVGVGGEEEDDDEEDDEEDEEKEESKHELPTDADEGQSEDEGPEYPSKKPAYDYLIPIYFLDSVDADAVISSLEEDVQDKPNAFTDYRIRNQASLKPTVETEKDIKTLSKPDPLITSDLVAQASALHPIRCRANKWLNKTYFLVCDNTQPSTAGIVIVKLVWDGVTKGRSKAQLREIGSTASHETTRREGTSAMGITYGYKMIVDDSAIMSRTHPAFAVFQLNSSMPHHGVKVVDPPHWDRKIGDEFFIPAGRAIEPQRSSSSPAAPPVEDTDVRWTLQQAVDLFPWFCYDYRFTPLLNRQYFLWFDLETVEDEGVVLVRYDWDGDIERSEVELWDLRELDAVRTMRVPAGEAMAKIERAAKDGSDDWAWEVYKK</sequence>
<feature type="region of interest" description="Disordered" evidence="1">
    <location>
        <begin position="49"/>
        <end position="68"/>
    </location>
</feature>
<feature type="compositionally biased region" description="Acidic residues" evidence="1">
    <location>
        <begin position="53"/>
        <end position="66"/>
    </location>
</feature>
<dbReference type="AlphaFoldDB" id="A0A7C8MB74"/>
<name>A0A7C8MB74_9PLEO</name>
<dbReference type="EMBL" id="JAADJZ010000006">
    <property type="protein sequence ID" value="KAF2874118.1"/>
    <property type="molecule type" value="Genomic_DNA"/>
</dbReference>
<feature type="region of interest" description="Disordered" evidence="1">
    <location>
        <begin position="159"/>
        <end position="209"/>
    </location>
</feature>
<evidence type="ECO:0000313" key="2">
    <source>
        <dbReference type="EMBL" id="KAF2874118.1"/>
    </source>
</evidence>
<feature type="compositionally biased region" description="Acidic residues" evidence="1">
    <location>
        <begin position="167"/>
        <end position="183"/>
    </location>
</feature>
<dbReference type="OrthoDB" id="538223at2759"/>